<name>A0AAD1WHR3_PELCU</name>
<dbReference type="AlphaFoldDB" id="A0AAD1WHR3"/>
<organism evidence="1 2">
    <name type="scientific">Pelobates cultripes</name>
    <name type="common">Western spadefoot toad</name>
    <dbReference type="NCBI Taxonomy" id="61616"/>
    <lineage>
        <taxon>Eukaryota</taxon>
        <taxon>Metazoa</taxon>
        <taxon>Chordata</taxon>
        <taxon>Craniata</taxon>
        <taxon>Vertebrata</taxon>
        <taxon>Euteleostomi</taxon>
        <taxon>Amphibia</taxon>
        <taxon>Batrachia</taxon>
        <taxon>Anura</taxon>
        <taxon>Pelobatoidea</taxon>
        <taxon>Pelobatidae</taxon>
        <taxon>Pelobates</taxon>
    </lineage>
</organism>
<protein>
    <submittedName>
        <fullName evidence="1">Uncharacterized protein</fullName>
    </submittedName>
</protein>
<accession>A0AAD1WHR3</accession>
<dbReference type="EMBL" id="OW240918">
    <property type="protein sequence ID" value="CAH2306526.1"/>
    <property type="molecule type" value="Genomic_DNA"/>
</dbReference>
<evidence type="ECO:0000313" key="2">
    <source>
        <dbReference type="Proteomes" id="UP001295444"/>
    </source>
</evidence>
<dbReference type="Proteomes" id="UP001295444">
    <property type="component" value="Chromosome 07"/>
</dbReference>
<keyword evidence="2" id="KW-1185">Reference proteome</keyword>
<proteinExistence type="predicted"/>
<reference evidence="1" key="1">
    <citation type="submission" date="2022-03" db="EMBL/GenBank/DDBJ databases">
        <authorList>
            <person name="Alioto T."/>
            <person name="Alioto T."/>
            <person name="Gomez Garrido J."/>
        </authorList>
    </citation>
    <scope>NUCLEOTIDE SEQUENCE</scope>
</reference>
<gene>
    <name evidence="1" type="ORF">PECUL_23A003686</name>
</gene>
<sequence length="137" mass="14510">MILANPAPVVQAQKEAAVATFQSPASVSPNVSFSNTKTLSPDCVLASNGIVVRRQDLDAFEQALKTRTASAQVVNASTTVLATTAISKDVDKLQNIPTLSDPDDSDAYTDLESLSEPELDPLVEALSVHTPTYIEPL</sequence>
<evidence type="ECO:0000313" key="1">
    <source>
        <dbReference type="EMBL" id="CAH2306526.1"/>
    </source>
</evidence>